<feature type="compositionally biased region" description="Gly residues" evidence="1">
    <location>
        <begin position="59"/>
        <end position="123"/>
    </location>
</feature>
<dbReference type="Proteomes" id="UP000001056">
    <property type="component" value="Unassembled WGS sequence"/>
</dbReference>
<feature type="signal peptide" evidence="2">
    <location>
        <begin position="1"/>
        <end position="23"/>
    </location>
</feature>
<protein>
    <recommendedName>
        <fullName evidence="5">Apple domain-containing protein</fullName>
    </recommendedName>
</protein>
<organism evidence="3 4">
    <name type="scientific">Chaetomium globosum (strain ATCC 6205 / CBS 148.51 / DSM 1962 / NBRC 6347 / NRRL 1970)</name>
    <name type="common">Soil fungus</name>
    <dbReference type="NCBI Taxonomy" id="306901"/>
    <lineage>
        <taxon>Eukaryota</taxon>
        <taxon>Fungi</taxon>
        <taxon>Dikarya</taxon>
        <taxon>Ascomycota</taxon>
        <taxon>Pezizomycotina</taxon>
        <taxon>Sordariomycetes</taxon>
        <taxon>Sordariomycetidae</taxon>
        <taxon>Sordariales</taxon>
        <taxon>Chaetomiaceae</taxon>
        <taxon>Chaetomium</taxon>
    </lineage>
</organism>
<feature type="compositionally biased region" description="Low complexity" evidence="1">
    <location>
        <begin position="138"/>
        <end position="150"/>
    </location>
</feature>
<name>Q2GYN1_CHAGB</name>
<keyword evidence="4" id="KW-1185">Reference proteome</keyword>
<dbReference type="GeneID" id="4393743"/>
<dbReference type="VEuPathDB" id="FungiDB:CHGG_06923"/>
<evidence type="ECO:0000256" key="2">
    <source>
        <dbReference type="SAM" id="SignalP"/>
    </source>
</evidence>
<sequence>MKSNLGLVVSSVLGLALQAGAQAVVPADSTGNQNPFSGGGSGSGAAVPADSTGNQNPFSGGGSGSGAGAGAGSGGSQNPFGGGGSSPGTGTGAGTGSGGSQNPFGSGGTGTGTGTGAGTGSGGSQNSFPGTGSGGGTTTPPGSCQCPPGGNTTPSGPRLDQPGCPATRAVAPTGQALTYASSPICHTGDGQLYQSPDGATFFIQCCTHGASTVIRTLVTADFGECMDECSRTDQCSSVKFLAHEESWSEPLHTCTLSKDGGYSSATCGGDVHSYAFVIDPPAIESPDSAGVLCSTECPSAHGQLYVSSVGESFHMDCGQRHGTQVIYRDRQPSLKTCIEACGKLLACHSVDYDTHRQICYYGKHQGEPTIDAPGFASAHSMGCVGACSACSGGRCPNDPDPSAPPHDDSPFPQDGPLANPSPPDLLCPGLQGQIKTVNGVSYRMTCGLATGCHEDAVALFGAGGDMHRTLDDCLQACADNAAKGCNSINFLDSDYTPSGTARCVLRQCNPAPSIVGSHISGHRI</sequence>
<dbReference type="eggNOG" id="ENOG502SQ6P">
    <property type="taxonomic scope" value="Eukaryota"/>
</dbReference>
<dbReference type="InParanoid" id="Q2GYN1"/>
<proteinExistence type="predicted"/>
<gene>
    <name evidence="3" type="ORF">CHGG_06923</name>
</gene>
<evidence type="ECO:0008006" key="5">
    <source>
        <dbReference type="Google" id="ProtNLM"/>
    </source>
</evidence>
<dbReference type="EMBL" id="CH408033">
    <property type="protein sequence ID" value="EAQ85670.1"/>
    <property type="molecule type" value="Genomic_DNA"/>
</dbReference>
<dbReference type="OrthoDB" id="4388755at2759"/>
<evidence type="ECO:0000313" key="3">
    <source>
        <dbReference type="EMBL" id="EAQ85670.1"/>
    </source>
</evidence>
<keyword evidence="2" id="KW-0732">Signal</keyword>
<dbReference type="RefSeq" id="XP_001224579.1">
    <property type="nucleotide sequence ID" value="XM_001224578.1"/>
</dbReference>
<feature type="region of interest" description="Disordered" evidence="1">
    <location>
        <begin position="30"/>
        <end position="167"/>
    </location>
</feature>
<dbReference type="AlphaFoldDB" id="Q2GYN1"/>
<feature type="region of interest" description="Disordered" evidence="1">
    <location>
        <begin position="398"/>
        <end position="418"/>
    </location>
</feature>
<evidence type="ECO:0000256" key="1">
    <source>
        <dbReference type="SAM" id="MobiDB-lite"/>
    </source>
</evidence>
<accession>Q2GYN1</accession>
<evidence type="ECO:0000313" key="4">
    <source>
        <dbReference type="Proteomes" id="UP000001056"/>
    </source>
</evidence>
<dbReference type="OMA" id="NTLHDWA"/>
<reference evidence="4" key="1">
    <citation type="journal article" date="2015" name="Genome Announc.">
        <title>Draft genome sequence of the cellulolytic fungus Chaetomium globosum.</title>
        <authorList>
            <person name="Cuomo C.A."/>
            <person name="Untereiner W.A."/>
            <person name="Ma L.-J."/>
            <person name="Grabherr M."/>
            <person name="Birren B.W."/>
        </authorList>
    </citation>
    <scope>NUCLEOTIDE SEQUENCE [LARGE SCALE GENOMIC DNA]</scope>
    <source>
        <strain evidence="4">ATCC 6205 / CBS 148.51 / DSM 1962 / NBRC 6347 / NRRL 1970</strain>
    </source>
</reference>
<feature type="chain" id="PRO_5004209122" description="Apple domain-containing protein" evidence="2">
    <location>
        <begin position="24"/>
        <end position="524"/>
    </location>
</feature>
<dbReference type="HOGENOM" id="CLU_519710_0_0_1"/>